<keyword evidence="5" id="KW-0479">Metal-binding</keyword>
<evidence type="ECO:0000256" key="5">
    <source>
        <dbReference type="ARBA" id="ARBA00022723"/>
    </source>
</evidence>
<dbReference type="GO" id="GO:0005737">
    <property type="term" value="C:cytoplasm"/>
    <property type="evidence" value="ECO:0007669"/>
    <property type="project" value="UniProtKB-ARBA"/>
</dbReference>
<dbReference type="NCBIfam" id="NF002759">
    <property type="entry name" value="PRK02813.1"/>
    <property type="match status" value="1"/>
</dbReference>
<evidence type="ECO:0000256" key="4">
    <source>
        <dbReference type="ARBA" id="ARBA00022670"/>
    </source>
</evidence>
<dbReference type="GO" id="GO:0006508">
    <property type="term" value="P:proteolysis"/>
    <property type="evidence" value="ECO:0007669"/>
    <property type="project" value="UniProtKB-KW"/>
</dbReference>
<evidence type="ECO:0000256" key="1">
    <source>
        <dbReference type="ARBA" id="ARBA00001947"/>
    </source>
</evidence>
<dbReference type="EMBL" id="CAFBNC010000116">
    <property type="protein sequence ID" value="CAB4949721.1"/>
    <property type="molecule type" value="Genomic_DNA"/>
</dbReference>
<dbReference type="InterPro" id="IPR023358">
    <property type="entry name" value="Peptidase_M18_dom2"/>
</dbReference>
<keyword evidence="7" id="KW-0862">Zinc</keyword>
<evidence type="ECO:0000256" key="6">
    <source>
        <dbReference type="ARBA" id="ARBA00022801"/>
    </source>
</evidence>
<evidence type="ECO:0000256" key="2">
    <source>
        <dbReference type="ARBA" id="ARBA00008290"/>
    </source>
</evidence>
<accession>A0A6J7K3R9</accession>
<keyword evidence="3" id="KW-0031">Aminopeptidase</keyword>
<dbReference type="SUPFAM" id="SSF101821">
    <property type="entry name" value="Aminopeptidase/glucanase lid domain"/>
    <property type="match status" value="1"/>
</dbReference>
<dbReference type="Gene3D" id="2.30.250.10">
    <property type="entry name" value="Aminopeptidase i, Domain 2"/>
    <property type="match status" value="1"/>
</dbReference>
<reference evidence="9" key="1">
    <citation type="submission" date="2020-05" db="EMBL/GenBank/DDBJ databases">
        <authorList>
            <person name="Chiriac C."/>
            <person name="Salcher M."/>
            <person name="Ghai R."/>
            <person name="Kavagutti S V."/>
        </authorList>
    </citation>
    <scope>NUCLEOTIDE SEQUENCE</scope>
</reference>
<dbReference type="GO" id="GO:0008237">
    <property type="term" value="F:metallopeptidase activity"/>
    <property type="evidence" value="ECO:0007669"/>
    <property type="project" value="UniProtKB-KW"/>
</dbReference>
<dbReference type="InterPro" id="IPR001948">
    <property type="entry name" value="Peptidase_M18"/>
</dbReference>
<keyword evidence="4" id="KW-0645">Protease</keyword>
<comment type="similarity">
    <text evidence="2">Belongs to the peptidase M18 family.</text>
</comment>
<dbReference type="PANTHER" id="PTHR28570:SF3">
    <property type="entry name" value="ASPARTYL AMINOPEPTIDASE"/>
    <property type="match status" value="1"/>
</dbReference>
<comment type="cofactor">
    <cofactor evidence="1">
        <name>Zn(2+)</name>
        <dbReference type="ChEBI" id="CHEBI:29105"/>
    </cofactor>
</comment>
<keyword evidence="6" id="KW-0378">Hydrolase</keyword>
<dbReference type="PRINTS" id="PR00932">
    <property type="entry name" value="AMINO1PTASE"/>
</dbReference>
<evidence type="ECO:0000256" key="7">
    <source>
        <dbReference type="ARBA" id="ARBA00022833"/>
    </source>
</evidence>
<dbReference type="GO" id="GO:0008270">
    <property type="term" value="F:zinc ion binding"/>
    <property type="evidence" value="ECO:0007669"/>
    <property type="project" value="InterPro"/>
</dbReference>
<dbReference type="SUPFAM" id="SSF53187">
    <property type="entry name" value="Zn-dependent exopeptidases"/>
    <property type="match status" value="1"/>
</dbReference>
<organism evidence="9">
    <name type="scientific">freshwater metagenome</name>
    <dbReference type="NCBI Taxonomy" id="449393"/>
    <lineage>
        <taxon>unclassified sequences</taxon>
        <taxon>metagenomes</taxon>
        <taxon>ecological metagenomes</taxon>
    </lineage>
</organism>
<dbReference type="AlphaFoldDB" id="A0A6J7K3R9"/>
<proteinExistence type="inferred from homology"/>
<dbReference type="Pfam" id="PF02127">
    <property type="entry name" value="Peptidase_M18"/>
    <property type="match status" value="1"/>
</dbReference>
<dbReference type="Gene3D" id="3.40.630.10">
    <property type="entry name" value="Zn peptidases"/>
    <property type="match status" value="1"/>
</dbReference>
<dbReference type="GO" id="GO:0004177">
    <property type="term" value="F:aminopeptidase activity"/>
    <property type="evidence" value="ECO:0007669"/>
    <property type="project" value="UniProtKB-KW"/>
</dbReference>
<dbReference type="PANTHER" id="PTHR28570">
    <property type="entry name" value="ASPARTYL AMINOPEPTIDASE"/>
    <property type="match status" value="1"/>
</dbReference>
<name>A0A6J7K3R9_9ZZZZ</name>
<evidence type="ECO:0000313" key="9">
    <source>
        <dbReference type="EMBL" id="CAB4949721.1"/>
    </source>
</evidence>
<keyword evidence="8" id="KW-0482">Metalloprotease</keyword>
<gene>
    <name evidence="9" type="ORF">UFOPK3733_01796</name>
</gene>
<evidence type="ECO:0000256" key="8">
    <source>
        <dbReference type="ARBA" id="ARBA00023049"/>
    </source>
</evidence>
<evidence type="ECO:0000256" key="3">
    <source>
        <dbReference type="ARBA" id="ARBA00022438"/>
    </source>
</evidence>
<sequence>MDRPLDPHFDGKSPAASLISFIAAAPTPFHAVAEAASRLRAAGYEQVDERRDWPSTPGGYFIIRDGSLVAWSTNERSPKDGYRLIGAHTDSPNLRIRPRPDRRSVGFSQLAVEIYGSPLLNSWLDRDLGMAGRVALTSSGSRPTIELISIDEPILRVPQLAIHLDRGLASDGLHLNPQTHLTPIWGIDPSLSLETFLAHRLGVAPDSILSWELMLHDLTAPAVLGADRSMLAAPRIDNLLSCEASIGALLDSTSGSGTGVPVISLFDHEEVGSESASGASGSMLADVVERISIAGGLTRDQHLAALASSICISADGSHATHPNYVDRHEPGHQIVLGAGPVLKHNESRRYATDPVGAAAVLAAARLEGIPLQHFSSRGDLPCGSTIGPVTSARLGVRTVDVGVAQLSMHSARELCSTTDPQLLRRLLSRILRSTDLSSD</sequence>
<protein>
    <submittedName>
        <fullName evidence="9">Unannotated protein</fullName>
    </submittedName>
</protein>